<dbReference type="Proteomes" id="UP001285354">
    <property type="component" value="Unassembled WGS sequence"/>
</dbReference>
<organism evidence="1 2">
    <name type="scientific">Diplocarpon rosae</name>
    <dbReference type="NCBI Taxonomy" id="946125"/>
    <lineage>
        <taxon>Eukaryota</taxon>
        <taxon>Fungi</taxon>
        <taxon>Dikarya</taxon>
        <taxon>Ascomycota</taxon>
        <taxon>Pezizomycotina</taxon>
        <taxon>Leotiomycetes</taxon>
        <taxon>Helotiales</taxon>
        <taxon>Drepanopezizaceae</taxon>
        <taxon>Diplocarpon</taxon>
    </lineage>
</organism>
<protein>
    <submittedName>
        <fullName evidence="1">Uncharacterized protein</fullName>
    </submittedName>
</protein>
<evidence type="ECO:0000313" key="1">
    <source>
        <dbReference type="EMBL" id="KAK2624613.1"/>
    </source>
</evidence>
<name>A0AAD9SWX5_9HELO</name>
<dbReference type="AlphaFoldDB" id="A0AAD9SWX5"/>
<comment type="caution">
    <text evidence="1">The sequence shown here is derived from an EMBL/GenBank/DDBJ whole genome shotgun (WGS) entry which is preliminary data.</text>
</comment>
<accession>A0AAD9SWX5</accession>
<gene>
    <name evidence="1" type="ORF">QTJ16_005806</name>
</gene>
<proteinExistence type="predicted"/>
<dbReference type="EMBL" id="JAUBYV010000009">
    <property type="protein sequence ID" value="KAK2624613.1"/>
    <property type="molecule type" value="Genomic_DNA"/>
</dbReference>
<dbReference type="SUPFAM" id="SSF81901">
    <property type="entry name" value="HCP-like"/>
    <property type="match status" value="1"/>
</dbReference>
<reference evidence="1" key="1">
    <citation type="submission" date="2023-06" db="EMBL/GenBank/DDBJ databases">
        <title>Draft genome of Marssonina rosae.</title>
        <authorList>
            <person name="Cheng Q."/>
        </authorList>
    </citation>
    <scope>NUCLEOTIDE SEQUENCE</scope>
    <source>
        <strain evidence="1">R4</strain>
    </source>
</reference>
<sequence>MIRIEMGLRGLHVVSSMKAAARSPRVIAKTRALNPGSNVVKVKNTYDTQQCLPPMALLNSARKSGALSITPEKALGFLRTYHERTTVPGAGWEQQLCSDHGISPSTLALLAAIVGKCEGKGQKLFGKTLMHAASAMGDRSALFSIVSTALRHGKLHYTEIEASLQRVALLAKNANDPQAMTLLGQVLYAQRGEKEALRWLQKATCSSTGTLNFDGAGEALITEGRILLSWKDIGGAIKAFKRAALELDDPLAYFYLSQLEISGSGTQEVYLLKAAISGVVEACHNLGVLELAKTERKSKRPTSIKDYGMAKEWFEVAAVDGFGLSMLNLASMYNAIGERKKGLKWLNKAEQIESVSEQARSMKSQWSMKNQTTN</sequence>
<keyword evidence="2" id="KW-1185">Reference proteome</keyword>
<dbReference type="InterPro" id="IPR011990">
    <property type="entry name" value="TPR-like_helical_dom_sf"/>
</dbReference>
<dbReference type="Gene3D" id="1.25.40.10">
    <property type="entry name" value="Tetratricopeptide repeat domain"/>
    <property type="match status" value="1"/>
</dbReference>
<evidence type="ECO:0000313" key="2">
    <source>
        <dbReference type="Proteomes" id="UP001285354"/>
    </source>
</evidence>